<dbReference type="AlphaFoldDB" id="A0A0B6X7G7"/>
<name>A0A0B6X7G7_XENBV</name>
<organism evidence="1 2">
    <name type="scientific">Xenorhabdus bovienii</name>
    <name type="common">Xenorhabdus nematophila subsp. bovienii</name>
    <dbReference type="NCBI Taxonomy" id="40576"/>
    <lineage>
        <taxon>Bacteria</taxon>
        <taxon>Pseudomonadati</taxon>
        <taxon>Pseudomonadota</taxon>
        <taxon>Gammaproteobacteria</taxon>
        <taxon>Enterobacterales</taxon>
        <taxon>Morganellaceae</taxon>
        <taxon>Xenorhabdus</taxon>
    </lineage>
</organism>
<dbReference type="NCBIfam" id="TIGR03748">
    <property type="entry name" value="conj_PilL"/>
    <property type="match status" value="1"/>
</dbReference>
<gene>
    <name evidence="1" type="primary">pilL</name>
    <name evidence="1" type="ORF">XBW1_1296</name>
</gene>
<reference evidence="1 2" key="1">
    <citation type="submission" date="2014-02" db="EMBL/GenBank/DDBJ databases">
        <authorList>
            <person name="Genoscope - CEA"/>
        </authorList>
    </citation>
    <scope>NUCLEOTIDE SEQUENCE [LARGE SCALE GENOMIC DNA]</scope>
    <source>
        <strain evidence="1 2">CS03</strain>
    </source>
</reference>
<dbReference type="EMBL" id="FO818637">
    <property type="protein sequence ID" value="CDM88653.1"/>
    <property type="molecule type" value="Genomic_DNA"/>
</dbReference>
<accession>A0A0B6X7G7</accession>
<dbReference type="KEGG" id="xbv:XBW1_1296"/>
<evidence type="ECO:0000313" key="1">
    <source>
        <dbReference type="EMBL" id="CDM88653.1"/>
    </source>
</evidence>
<evidence type="ECO:0000313" key="2">
    <source>
        <dbReference type="Proteomes" id="UP000032930"/>
    </source>
</evidence>
<dbReference type="RefSeq" id="WP_046336283.1">
    <property type="nucleotide sequence ID" value="NZ_CAWMEF010000001.1"/>
</dbReference>
<dbReference type="Proteomes" id="UP000032930">
    <property type="component" value="Chromosome"/>
</dbReference>
<dbReference type="InterPro" id="IPR022260">
    <property type="entry name" value="Integr_conj_element_PilL"/>
</dbReference>
<sequence length="186" mass="20820">MESGNNTRNALIGLIAVILAGCTSPAKQQLPSQRSIESTPSVMLTRNIQPVLPDVYGQAPEVVRYGRYLLVSTDPTAVQRDPLSQLIDIHIPVSLKPTVADAMRYVLRQSGYTLCAAEQADDILYRQSLPAVQYHLGPVRLRTALQLMAGPAWQLDVDEVQRIVCHHLREGYQLPDPDKRRDRKRN</sequence>
<protein>
    <submittedName>
        <fullName evidence="1">Type 4 secretion system pilus protein</fullName>
    </submittedName>
</protein>
<proteinExistence type="predicted"/>